<sequence>MKKSKVKRIIALLLTFALVLGSIPADMLGTVLEVKAEPEKTPLLHYDFSGTSAEDGQLIQDVSGNGNDGVIRGNRAQISNGTLTLPGGANGSDAAYVELPEGMFDGKDTLTISLWLKNDTGKGNYAAMFFGSKELVNGMPLHYWILNPCNLEQGAMKTALTDEVAQDGMPYLHEAGFTTNEASTGERILGPATDSSWGLYTTVITADTLTGYYNGENMGTVSLRRSASDFGSDLVSYIGKSLYPDKLYKGGVRDVKVYTDELTDDEVQAEYDQGIVNLDASELTMGGLDAVVEDLVLQDAGNYGSSITWETSDAAVVEADGTIHRAPSEEGDKSAVLTATISYGTLGASTTKEFPVTVKAQAELTKEESLLLHYEFADGAATEGSTVADTSGNGNDGTIHGKNAGIADGTLTLPGGANGSGAAYVQMPTGMFDGRNTLTISFWLKNETKNGDYAAMFFGTTENYPRQYWLFNPCNPAGLMKSVVTNGNDSGAPWSTEYGISPTNAAQGIAGPATGEGWTYYSTVITKDSITGYHNGVKVGTVETNRPVSQFGSNLVGYIGRSSYPDKYYKGGVKDVRVYTKALTEDEIIEDYSDTADESVILEMLNKDKAALTLPTTEIRGDITLPDAGSVYQSSITWESDKTEYITNDGKVNRPQDQDVDVTLTATLTLKGQSVTKEFPLTVKYNNPEGDLVAAVKDLSIGTYYVTKDLTLPAAAANGATVTWTSDSPEYIGNDGKVTRPEDGDKNVTLKAEITLGGVTAHKDFPAVVLQKPYGYLLSYTGSKDKKGFSDTSSENKAALANSLHMGYSQDGSTYSALNYDSGICFTDNKDALNGILSPYLFRKADGSYAFAATNNNNYSYIYVFDSEDLLLFNNESKLDLNTDKKVLEPVCEWDGEKYIITWTDGEKTYQNTSADLQTASAPVEIQGRDKDSVEAAIPDGANAGNVLEVNQEEYERVVKKLAPVVNTGISSLPSSVTVQAEEGKLPDTVQSVDASYSDGSNAEIPVTWDDSSVNYKQDGTYTVTGKVGYPEYDNPFIESKADPWITKGDDGYYYFTASYPMNGGGDSNGYSRVTLRRAKTIKGLQTAEEVSIWNWSAAEGVYRYIWAPEIHQINGRWYVFFTGSVEKNNPFGIRPHILVCKEGGNPMDPASWSVQRMEASNGDALSFTNFSLDMTHFEAGGQHYVIWAQTIGNSSLLIATIDPDEPWKLTSEPQVLTVPEYAWERIRYNVDEGPSVLKRDGKVYMCFSAAGTGAEYCIGMMTADENADLLNLDNWTKTPYPVLNSADVEGEYGPGHNSFTTDEYGNDIFVYHARSTTTVNGDPLHDPGRHARIKTVHWAADGTPILKMTEDQAVDPQYQEVTMTVKIEGNQEEPDPDIIAKYDFSDGVKDVSGHGNNGKIVGNVTVQDGVLTLPGATASQNTNYVELPGSMFAGQNTLTVDLWVKNELDPNNYAAMFFGTKEDLPVSYWLLNPSNPAGNMKTVFTNTVNAKEPYMTEVGISPSDSTKGIAGPSTKSLKGQWVKYTTVITEDSITGYMNGEKIGTVALDRTVSDFGSDLAAYLGKSSYPDPIFKGSFKDITIYNKVLTDEEIEKSYLEGLSDEESVRRAAEEYVIEGIDNGIITGDLGLLTRDDKYNVGIKWVSGNPIYVTNAGKVVGNVKEKTKIKVTATFSKGEASLEKEYEAYLLPAGTTDYSMDIDGNNIGVDINDRLVGLFFEDINNSADGGLNPEMVKNNSFENYRYDGERRVNDYKNMWNCDAADRFAVASENPLNGNNPNYAVLTGDLTLTNNGYTPINSLGTPSMAVKEGVDMNFSVFTKADPSYAGVMKVKLQNAAGEALTDEITVEPAKTGEWTKVTGKLTGKATEKGQLVFKVEGAGEGALSVDMISVSPQDTFGYGDTNYGHGAGLRADLVQKIADINPGFIRFPGGCIIEGAYEWDTYYDWENTIGPLEERKQIPNLWGNDATYGYMQSYGFGYHEILSLCEEIGAEAYPILNAGVLCQARSNNIPAATGELLDQFVKDATDLLDYCWGDPATNEMAAKRAQNGHEETFDLKYVGIGNENWDDKYFKNFDIIYDRVMEYKEANYPDRELTVIAASGTAADDGNNQKAWNWLKQNHEGDNILVDEHYYVGTNFSQRQDDRYDYFLREEEGGLPVFLGEYATRLGVANSLESALSDAAYMTGIERNSDIVKNVSYAPLFNKMGSTNWQTDLIWFDEYNSIGSINYYVQQMFSKYTGDQTIKALLDRQGERYTVNTGSPVLATYATKGYVESVKVTREDGTVLLDETFEDDSETLDLWEKFPGSGGSFEIKDGKLYLSQASGTNGVWIPSVVNDPEWYDYKVEAVVVKESGNEGFMVGAGATSGSDYYWYNMGGWSDSRNVVQRSRTNSDGNVISNDHEWYNSSYYSSPGYTKFPVNEAVTVSFNYGINDRLEAGYTSASVTRYAEDYSMNLRPYHNDIYNTVSKDDDYVYVKLVNTESGNKQITLNLSNLNITGSEASVISLKGDSLNAVNTMDNEGITPQKSSVSIAGSKVVYKVPGYSVNVIMIPLSGQGPVDPVEIKINPSQAEVAEGDSVALTATGNYEGSLTWSSSDDAIATVDQNGKVTGVKEGTVTISAADSKGNKGTAEVTVTKEPEKPVEIKLDPAKAIVPAASSLTITATGNYEGSLTWSSSNEKVAAVDQNGKVTGIKEGKAIITAADSKGNKGSAEVTVTKKLQPHWVAENGKWKYDNGDGTFAVECWKQIRGQWYYFDGDGYMKTGWLFTGGQWYYLNRDGIMETGWVYVGSTWYYLKDNGAMATGWLQDGSTWYYLKSSGAMATGWLQDGKTWYYLKSSGAMAT</sequence>
<dbReference type="InterPro" id="IPR006558">
    <property type="entry name" value="LamG-like"/>
</dbReference>
<dbReference type="Pfam" id="PF22848">
    <property type="entry name" value="ASD1_dom"/>
    <property type="match status" value="1"/>
</dbReference>
<dbReference type="Proteomes" id="UP000184245">
    <property type="component" value="Unassembled WGS sequence"/>
</dbReference>
<dbReference type="Pfam" id="PF19127">
    <property type="entry name" value="Choline_bind_3"/>
    <property type="match status" value="2"/>
</dbReference>
<feature type="signal peptide" evidence="12">
    <location>
        <begin position="1"/>
        <end position="27"/>
    </location>
</feature>
<dbReference type="EC" id="3.2.1.55" evidence="4"/>
<feature type="non-terminal residue" evidence="16">
    <location>
        <position position="2840"/>
    </location>
</feature>
<dbReference type="InterPro" id="IPR008964">
    <property type="entry name" value="Invasin/intimin_cell_adhesion"/>
</dbReference>
<dbReference type="Gene3D" id="2.20.120.10">
    <property type="entry name" value="Multimodular pneumococcal cell wall endolysin, domain 3"/>
    <property type="match status" value="1"/>
</dbReference>
<evidence type="ECO:0000256" key="3">
    <source>
        <dbReference type="ARBA" id="ARBA00009865"/>
    </source>
</evidence>
<dbReference type="GO" id="GO:0046373">
    <property type="term" value="P:L-arabinose metabolic process"/>
    <property type="evidence" value="ECO:0007669"/>
    <property type="project" value="InterPro"/>
</dbReference>
<dbReference type="GO" id="GO:0046556">
    <property type="term" value="F:alpha-L-arabinofuranosidase activity"/>
    <property type="evidence" value="ECO:0007669"/>
    <property type="project" value="UniProtKB-EC"/>
</dbReference>
<dbReference type="Gene3D" id="2.10.270.10">
    <property type="entry name" value="Cholin Binding"/>
    <property type="match status" value="1"/>
</dbReference>
<dbReference type="Pfam" id="PF07532">
    <property type="entry name" value="Big_4"/>
    <property type="match status" value="1"/>
</dbReference>
<reference evidence="16 17" key="1">
    <citation type="submission" date="2016-11" db="EMBL/GenBank/DDBJ databases">
        <authorList>
            <person name="Jaros S."/>
            <person name="Januszkiewicz K."/>
            <person name="Wedrychowicz H."/>
        </authorList>
    </citation>
    <scope>NUCLEOTIDE SEQUENCE [LARGE SCALE GENOMIC DNA]</scope>
    <source>
        <strain evidence="16 17">DSM 17459</strain>
    </source>
</reference>
<dbReference type="SUPFAM" id="SSF69360">
    <property type="entry name" value="Cell wall binding repeat"/>
    <property type="match status" value="1"/>
</dbReference>
<feature type="repeat" description="Cell wall-binding" evidence="11">
    <location>
        <begin position="2779"/>
        <end position="2798"/>
    </location>
</feature>
<feature type="repeat" description="Cell wall-binding" evidence="11">
    <location>
        <begin position="2819"/>
        <end position="2838"/>
    </location>
</feature>
<accession>A0A1M5A492</accession>
<keyword evidence="6" id="KW-0677">Repeat</keyword>
<dbReference type="InterPro" id="IPR006710">
    <property type="entry name" value="Glyco_hydro_43"/>
</dbReference>
<dbReference type="Gene3D" id="2.60.120.200">
    <property type="match status" value="3"/>
</dbReference>
<evidence type="ECO:0000256" key="4">
    <source>
        <dbReference type="ARBA" id="ARBA00012670"/>
    </source>
</evidence>
<evidence type="ECO:0000256" key="6">
    <source>
        <dbReference type="ARBA" id="ARBA00022737"/>
    </source>
</evidence>
<dbReference type="InterPro" id="IPR017853">
    <property type="entry name" value="GH"/>
</dbReference>
<comment type="catalytic activity">
    <reaction evidence="1">
        <text>Hydrolysis of terminal non-reducing alpha-L-arabinofuranoside residues in alpha-L-arabinosides.</text>
        <dbReference type="EC" id="3.2.1.55"/>
    </reaction>
</comment>
<dbReference type="Pfam" id="PF04616">
    <property type="entry name" value="Glyco_hydro_43"/>
    <property type="match status" value="1"/>
</dbReference>
<keyword evidence="7" id="KW-0378">Hydrolase</keyword>
<evidence type="ECO:0000313" key="17">
    <source>
        <dbReference type="Proteomes" id="UP000184245"/>
    </source>
</evidence>
<organism evidence="16 17">
    <name type="scientific">Lactonifactor longoviformis DSM 17459</name>
    <dbReference type="NCBI Taxonomy" id="1122155"/>
    <lineage>
        <taxon>Bacteria</taxon>
        <taxon>Bacillati</taxon>
        <taxon>Bacillota</taxon>
        <taxon>Clostridia</taxon>
        <taxon>Eubacteriales</taxon>
        <taxon>Clostridiaceae</taxon>
        <taxon>Lactonifactor</taxon>
    </lineage>
</organism>
<dbReference type="Gene3D" id="2.115.10.20">
    <property type="entry name" value="Glycosyl hydrolase domain, family 43"/>
    <property type="match status" value="1"/>
</dbReference>
<dbReference type="PANTHER" id="PTHR31776">
    <property type="entry name" value="ALPHA-L-ARABINOFURANOSIDASE 1"/>
    <property type="match status" value="1"/>
</dbReference>
<dbReference type="InterPro" id="IPR013780">
    <property type="entry name" value="Glyco_hydro_b"/>
</dbReference>
<evidence type="ECO:0000256" key="10">
    <source>
        <dbReference type="ARBA" id="ARBA00023295"/>
    </source>
</evidence>
<name>A0A1M5A492_9CLOT</name>
<dbReference type="InterPro" id="IPR055235">
    <property type="entry name" value="ASD1_cat"/>
</dbReference>
<feature type="domain" description="BIG2" evidence="14">
    <location>
        <begin position="2557"/>
        <end position="2630"/>
    </location>
</feature>
<dbReference type="Gene3D" id="2.60.40.1180">
    <property type="entry name" value="Golgi alpha-mannosidase II"/>
    <property type="match status" value="1"/>
</dbReference>
<dbReference type="Pfam" id="PF01473">
    <property type="entry name" value="Choline_bind_1"/>
    <property type="match status" value="1"/>
</dbReference>
<comment type="similarity">
    <text evidence="3">Belongs to the glycosyl hydrolase 43 family.</text>
</comment>
<evidence type="ECO:0000256" key="11">
    <source>
        <dbReference type="PROSITE-ProRule" id="PRU00591"/>
    </source>
</evidence>
<keyword evidence="9" id="KW-0325">Glycoprotein</keyword>
<dbReference type="Pfam" id="PF06964">
    <property type="entry name" value="Alpha-L-AF_C"/>
    <property type="match status" value="1"/>
</dbReference>
<dbReference type="InterPro" id="IPR003343">
    <property type="entry name" value="Big_2"/>
</dbReference>
<dbReference type="InterPro" id="IPR046780">
    <property type="entry name" value="aBig_2"/>
</dbReference>
<feature type="domain" description="BIG2" evidence="14">
    <location>
        <begin position="2638"/>
        <end position="2711"/>
    </location>
</feature>
<dbReference type="STRING" id="1122155.SAMN02745158_03027"/>
<evidence type="ECO:0000256" key="2">
    <source>
        <dbReference type="ARBA" id="ARBA00007186"/>
    </source>
</evidence>
<dbReference type="Pfam" id="PF13385">
    <property type="entry name" value="Laminin_G_3"/>
    <property type="match status" value="3"/>
</dbReference>
<evidence type="ECO:0000259" key="15">
    <source>
        <dbReference type="SMART" id="SM00813"/>
    </source>
</evidence>
<feature type="domain" description="LamG-like jellyroll fold" evidence="13">
    <location>
        <begin position="436"/>
        <end position="586"/>
    </location>
</feature>
<feature type="chain" id="PRO_5038902485" description="non-reducing end alpha-L-arabinofuranosidase" evidence="12">
    <location>
        <begin position="28"/>
        <end position="2840"/>
    </location>
</feature>
<evidence type="ECO:0000256" key="5">
    <source>
        <dbReference type="ARBA" id="ARBA00022729"/>
    </source>
</evidence>
<evidence type="ECO:0000256" key="12">
    <source>
        <dbReference type="SAM" id="SignalP"/>
    </source>
</evidence>
<dbReference type="SUPFAM" id="SSF49899">
    <property type="entry name" value="Concanavalin A-like lectins/glucanases"/>
    <property type="match status" value="3"/>
</dbReference>
<dbReference type="SUPFAM" id="SSF75005">
    <property type="entry name" value="Arabinanase/levansucrase/invertase"/>
    <property type="match status" value="1"/>
</dbReference>
<feature type="repeat" description="Cell wall-binding" evidence="11">
    <location>
        <begin position="2759"/>
        <end position="2778"/>
    </location>
</feature>
<gene>
    <name evidence="16" type="ORF">SAMN02745158_03027</name>
</gene>
<dbReference type="OrthoDB" id="273314at2"/>
<dbReference type="InterPro" id="IPR013320">
    <property type="entry name" value="ConA-like_dom_sf"/>
</dbReference>
<proteinExistence type="inferred from homology"/>
<keyword evidence="17" id="KW-1185">Reference proteome</keyword>
<dbReference type="CDD" id="cd18819">
    <property type="entry name" value="GH43_LbAraf43-like"/>
    <property type="match status" value="1"/>
</dbReference>
<dbReference type="Pfam" id="PF20578">
    <property type="entry name" value="aBig_2"/>
    <property type="match status" value="3"/>
</dbReference>
<keyword evidence="5 12" id="KW-0732">Signal</keyword>
<dbReference type="RefSeq" id="WP_158641013.1">
    <property type="nucleotide sequence ID" value="NZ_FQVI01000018.1"/>
</dbReference>
<dbReference type="Gene3D" id="3.20.20.80">
    <property type="entry name" value="Glycosidases"/>
    <property type="match status" value="1"/>
</dbReference>
<dbReference type="EMBL" id="FQVI01000018">
    <property type="protein sequence ID" value="SHF25091.1"/>
    <property type="molecule type" value="Genomic_DNA"/>
</dbReference>
<evidence type="ECO:0000256" key="7">
    <source>
        <dbReference type="ARBA" id="ARBA00022801"/>
    </source>
</evidence>
<evidence type="ECO:0000256" key="8">
    <source>
        <dbReference type="ARBA" id="ARBA00023157"/>
    </source>
</evidence>
<evidence type="ECO:0000313" key="16">
    <source>
        <dbReference type="EMBL" id="SHF25091.1"/>
    </source>
</evidence>
<dbReference type="PANTHER" id="PTHR31776:SF0">
    <property type="entry name" value="ALPHA-L-ARABINOFURANOSIDASE 1"/>
    <property type="match status" value="1"/>
</dbReference>
<comment type="similarity">
    <text evidence="2">Belongs to the glycosyl hydrolase 51 family.</text>
</comment>
<dbReference type="SMART" id="SM00635">
    <property type="entry name" value="BID_2"/>
    <property type="match status" value="2"/>
</dbReference>
<dbReference type="SUPFAM" id="SSF51445">
    <property type="entry name" value="(Trans)glycosidases"/>
    <property type="match status" value="1"/>
</dbReference>
<dbReference type="InterPro" id="IPR023296">
    <property type="entry name" value="Glyco_hydro_beta-prop_sf"/>
</dbReference>
<keyword evidence="10" id="KW-0326">Glycosidase</keyword>
<protein>
    <recommendedName>
        <fullName evidence="4">non-reducing end alpha-L-arabinofuranosidase</fullName>
        <ecNumber evidence="4">3.2.1.55</ecNumber>
    </recommendedName>
</protein>
<dbReference type="InterPro" id="IPR018337">
    <property type="entry name" value="Cell_wall/Cho-bd_repeat"/>
</dbReference>
<evidence type="ECO:0000256" key="9">
    <source>
        <dbReference type="ARBA" id="ARBA00023180"/>
    </source>
</evidence>
<feature type="repeat" description="Cell wall-binding" evidence="11">
    <location>
        <begin position="2799"/>
        <end position="2818"/>
    </location>
</feature>
<feature type="domain" description="Alpha-L-arabinofuranosidase C-terminal" evidence="15">
    <location>
        <begin position="2160"/>
        <end position="2542"/>
    </location>
</feature>
<evidence type="ECO:0000256" key="1">
    <source>
        <dbReference type="ARBA" id="ARBA00001462"/>
    </source>
</evidence>
<evidence type="ECO:0000259" key="14">
    <source>
        <dbReference type="SMART" id="SM00635"/>
    </source>
</evidence>
<keyword evidence="8" id="KW-1015">Disulfide bond</keyword>
<dbReference type="InterPro" id="IPR011081">
    <property type="entry name" value="Big_4"/>
</dbReference>
<dbReference type="PROSITE" id="PS51170">
    <property type="entry name" value="CW"/>
    <property type="match status" value="5"/>
</dbReference>
<dbReference type="SUPFAM" id="SSF51011">
    <property type="entry name" value="Glycosyl hydrolase domain"/>
    <property type="match status" value="1"/>
</dbReference>
<dbReference type="InterPro" id="IPR010720">
    <property type="entry name" value="Alpha-L-AF_C"/>
</dbReference>
<dbReference type="Pfam" id="PF02368">
    <property type="entry name" value="Big_2"/>
    <property type="match status" value="2"/>
</dbReference>
<evidence type="ECO:0000259" key="13">
    <source>
        <dbReference type="SMART" id="SM00560"/>
    </source>
</evidence>
<dbReference type="SUPFAM" id="SSF49373">
    <property type="entry name" value="Invasin/intimin cell-adhesion fragments"/>
    <property type="match status" value="2"/>
</dbReference>
<dbReference type="Gene3D" id="2.60.40.1080">
    <property type="match status" value="2"/>
</dbReference>
<dbReference type="SMART" id="SM00560">
    <property type="entry name" value="LamGL"/>
    <property type="match status" value="1"/>
</dbReference>
<feature type="repeat" description="Cell wall-binding" evidence="11">
    <location>
        <begin position="2739"/>
        <end position="2758"/>
    </location>
</feature>
<dbReference type="InterPro" id="IPR051563">
    <property type="entry name" value="Glycosyl_Hydrolase_51"/>
</dbReference>
<dbReference type="SMART" id="SM00813">
    <property type="entry name" value="Alpha-L-AF_C"/>
    <property type="match status" value="1"/>
</dbReference>